<evidence type="ECO:0000256" key="1">
    <source>
        <dbReference type="SAM" id="SignalP"/>
    </source>
</evidence>
<dbReference type="AlphaFoldDB" id="A0A4U5MV04"/>
<feature type="signal peptide" evidence="1">
    <location>
        <begin position="1"/>
        <end position="20"/>
    </location>
</feature>
<proteinExistence type="predicted"/>
<dbReference type="Proteomes" id="UP000298663">
    <property type="component" value="Unassembled WGS sequence"/>
</dbReference>
<feature type="chain" id="PRO_5020431737" description="SXP/RAL-2 family protein Ani s 5-like cation-binding domain-containing protein" evidence="1">
    <location>
        <begin position="21"/>
        <end position="105"/>
    </location>
</feature>
<evidence type="ECO:0000313" key="3">
    <source>
        <dbReference type="Proteomes" id="UP000298663"/>
    </source>
</evidence>
<accession>A0A4U5MV04</accession>
<reference evidence="2 3" key="1">
    <citation type="journal article" date="2015" name="Genome Biol.">
        <title>Comparative genomics of Steinernema reveals deeply conserved gene regulatory networks.</title>
        <authorList>
            <person name="Dillman A.R."/>
            <person name="Macchietto M."/>
            <person name="Porter C.F."/>
            <person name="Rogers A."/>
            <person name="Williams B."/>
            <person name="Antoshechkin I."/>
            <person name="Lee M.M."/>
            <person name="Goodwin Z."/>
            <person name="Lu X."/>
            <person name="Lewis E.E."/>
            <person name="Goodrich-Blair H."/>
            <person name="Stock S.P."/>
            <person name="Adams B.J."/>
            <person name="Sternberg P.W."/>
            <person name="Mortazavi A."/>
        </authorList>
    </citation>
    <scope>NUCLEOTIDE SEQUENCE [LARGE SCALE GENOMIC DNA]</scope>
    <source>
        <strain evidence="2 3">ALL</strain>
    </source>
</reference>
<organism evidence="2 3">
    <name type="scientific">Steinernema carpocapsae</name>
    <name type="common">Entomopathogenic nematode</name>
    <dbReference type="NCBI Taxonomy" id="34508"/>
    <lineage>
        <taxon>Eukaryota</taxon>
        <taxon>Metazoa</taxon>
        <taxon>Ecdysozoa</taxon>
        <taxon>Nematoda</taxon>
        <taxon>Chromadorea</taxon>
        <taxon>Rhabditida</taxon>
        <taxon>Tylenchina</taxon>
        <taxon>Panagrolaimomorpha</taxon>
        <taxon>Strongyloidoidea</taxon>
        <taxon>Steinernematidae</taxon>
        <taxon>Steinernema</taxon>
    </lineage>
</organism>
<keyword evidence="1" id="KW-0732">Signal</keyword>
<comment type="caution">
    <text evidence="2">The sequence shown here is derived from an EMBL/GenBank/DDBJ whole genome shotgun (WGS) entry which is preliminary data.</text>
</comment>
<evidence type="ECO:0008006" key="4">
    <source>
        <dbReference type="Google" id="ProtNLM"/>
    </source>
</evidence>
<dbReference type="EMBL" id="AZBU02000006">
    <property type="protein sequence ID" value="TKR73630.1"/>
    <property type="molecule type" value="Genomic_DNA"/>
</dbReference>
<protein>
    <recommendedName>
        <fullName evidence="4">SXP/RAL-2 family protein Ani s 5-like cation-binding domain-containing protein</fullName>
    </recommendedName>
</protein>
<gene>
    <name evidence="2" type="ORF">L596_020922</name>
</gene>
<reference evidence="2 3" key="2">
    <citation type="journal article" date="2019" name="G3 (Bethesda)">
        <title>Hybrid Assembly of the Genome of the Entomopathogenic Nematode Steinernema carpocapsae Identifies the X-Chromosome.</title>
        <authorList>
            <person name="Serra L."/>
            <person name="Macchietto M."/>
            <person name="Macias-Munoz A."/>
            <person name="McGill C.J."/>
            <person name="Rodriguez I.M."/>
            <person name="Rodriguez B."/>
            <person name="Murad R."/>
            <person name="Mortazavi A."/>
        </authorList>
    </citation>
    <scope>NUCLEOTIDE SEQUENCE [LARGE SCALE GENOMIC DNA]</scope>
    <source>
        <strain evidence="2 3">ALL</strain>
    </source>
</reference>
<sequence>MASRSIFAHLSVALVANATAHFGASFDGSANVGVDDDLQSVLNAGLGHKANNIVDGAVNAAGEIEGNVGAAANGASDAFHGIGRTADDTKENIASAIHKIRGKYA</sequence>
<name>A0A4U5MV04_STECR</name>
<keyword evidence="3" id="KW-1185">Reference proteome</keyword>
<evidence type="ECO:0000313" key="2">
    <source>
        <dbReference type="EMBL" id="TKR73630.1"/>
    </source>
</evidence>